<proteinExistence type="predicted"/>
<organism evidence="1 2">
    <name type="scientific">Trichuris muris</name>
    <name type="common">Mouse whipworm</name>
    <dbReference type="NCBI Taxonomy" id="70415"/>
    <lineage>
        <taxon>Eukaryota</taxon>
        <taxon>Metazoa</taxon>
        <taxon>Ecdysozoa</taxon>
        <taxon>Nematoda</taxon>
        <taxon>Enoplea</taxon>
        <taxon>Dorylaimia</taxon>
        <taxon>Trichinellida</taxon>
        <taxon>Trichuridae</taxon>
        <taxon>Trichuris</taxon>
    </lineage>
</organism>
<evidence type="ECO:0000313" key="1">
    <source>
        <dbReference type="Proteomes" id="UP000046395"/>
    </source>
</evidence>
<sequence length="155" mass="16506">MVAQVTWANNNSAILSPVGPAWVLRSLVFNGADQPPKRGSPKDPIQHSNIATAILAGPTCRPVNAPREGDWAPRFGTSAADRVPPAEAIRGGFEPALKVCPLCRFRSPLVAADGPDATCRALSNRARFLPNDPRNCLADNRASAVFQKSSRKNGP</sequence>
<accession>A0A5S6Q8V7</accession>
<name>A0A5S6Q8V7_TRIMR</name>
<dbReference type="WBParaSite" id="TMUE_1000003664.1">
    <property type="protein sequence ID" value="TMUE_1000003664.1"/>
    <property type="gene ID" value="WBGene00298763"/>
</dbReference>
<keyword evidence="1" id="KW-1185">Reference proteome</keyword>
<dbReference type="Proteomes" id="UP000046395">
    <property type="component" value="Unassembled WGS sequence"/>
</dbReference>
<reference evidence="2" key="1">
    <citation type="submission" date="2019-12" db="UniProtKB">
        <authorList>
            <consortium name="WormBaseParasite"/>
        </authorList>
    </citation>
    <scope>IDENTIFICATION</scope>
</reference>
<evidence type="ECO:0000313" key="2">
    <source>
        <dbReference type="WBParaSite" id="TMUE_1000003664.1"/>
    </source>
</evidence>
<protein>
    <submittedName>
        <fullName evidence="2">Uncharacterized protein</fullName>
    </submittedName>
</protein>
<dbReference type="AlphaFoldDB" id="A0A5S6Q8V7"/>